<evidence type="ECO:0000313" key="3">
    <source>
        <dbReference type="Proteomes" id="UP000321363"/>
    </source>
</evidence>
<dbReference type="AlphaFoldDB" id="A0A5C6W929"/>
<dbReference type="OrthoDB" id="2969153at2"/>
<dbReference type="RefSeq" id="WP_146946427.1">
    <property type="nucleotide sequence ID" value="NZ_VOQF01000002.1"/>
</dbReference>
<accession>A0A5C6W929</accession>
<keyword evidence="1" id="KW-0472">Membrane</keyword>
<evidence type="ECO:0000313" key="2">
    <source>
        <dbReference type="EMBL" id="TXC92384.1"/>
    </source>
</evidence>
<name>A0A5C6W929_9BACI</name>
<organism evidence="2 3">
    <name type="scientific">Metabacillus litoralis</name>
    <dbReference type="NCBI Taxonomy" id="152268"/>
    <lineage>
        <taxon>Bacteria</taxon>
        <taxon>Bacillati</taxon>
        <taxon>Bacillota</taxon>
        <taxon>Bacilli</taxon>
        <taxon>Bacillales</taxon>
        <taxon>Bacillaceae</taxon>
        <taxon>Metabacillus</taxon>
    </lineage>
</organism>
<proteinExistence type="predicted"/>
<gene>
    <name evidence="2" type="ORF">FS935_04850</name>
</gene>
<protein>
    <recommendedName>
        <fullName evidence="4">Competence protein ComG</fullName>
    </recommendedName>
</protein>
<feature type="transmembrane region" description="Helical" evidence="1">
    <location>
        <begin position="6"/>
        <end position="26"/>
    </location>
</feature>
<dbReference type="Proteomes" id="UP000321363">
    <property type="component" value="Unassembled WGS sequence"/>
</dbReference>
<evidence type="ECO:0008006" key="4">
    <source>
        <dbReference type="Google" id="ProtNLM"/>
    </source>
</evidence>
<comment type="caution">
    <text evidence="2">The sequence shown here is derived from an EMBL/GenBank/DDBJ whole genome shotgun (WGS) entry which is preliminary data.</text>
</comment>
<sequence>MKAEKGFIFPTTMVIVLFCLLVVTHLSTTLISDKKFYFETEQNYILENLITVAVNQTLKDLRSTSVEVDQPVTITTLNGSFTYKMIEVSSELTEVTIKCETDEKRKYQASYQYNLLKNEITVWSEN</sequence>
<dbReference type="Pfam" id="PF14173">
    <property type="entry name" value="ComGG"/>
    <property type="match status" value="1"/>
</dbReference>
<dbReference type="EMBL" id="VOQF01000002">
    <property type="protein sequence ID" value="TXC92384.1"/>
    <property type="molecule type" value="Genomic_DNA"/>
</dbReference>
<dbReference type="InterPro" id="IPR020372">
    <property type="entry name" value="Competence_ComGG"/>
</dbReference>
<keyword evidence="1" id="KW-0812">Transmembrane</keyword>
<keyword evidence="3" id="KW-1185">Reference proteome</keyword>
<evidence type="ECO:0000256" key="1">
    <source>
        <dbReference type="SAM" id="Phobius"/>
    </source>
</evidence>
<keyword evidence="1" id="KW-1133">Transmembrane helix</keyword>
<reference evidence="2 3" key="1">
    <citation type="journal article" date="2005" name="Int. J. Syst. Evol. Microbiol.">
        <title>Bacillus litoralis sp. nov., isolated from a tidal flat of the Yellow Sea in Korea.</title>
        <authorList>
            <person name="Yoon J.H."/>
            <person name="Oh T.K."/>
        </authorList>
    </citation>
    <scope>NUCLEOTIDE SEQUENCE [LARGE SCALE GENOMIC DNA]</scope>
    <source>
        <strain evidence="2 3">SW-211</strain>
    </source>
</reference>